<protein>
    <submittedName>
        <fullName evidence="9">ABC transporter permease</fullName>
    </submittedName>
</protein>
<keyword evidence="10" id="KW-1185">Reference proteome</keyword>
<feature type="transmembrane region" description="Helical" evidence="7">
    <location>
        <begin position="165"/>
        <end position="195"/>
    </location>
</feature>
<evidence type="ECO:0000256" key="1">
    <source>
        <dbReference type="ARBA" id="ARBA00004651"/>
    </source>
</evidence>
<dbReference type="PROSITE" id="PS50928">
    <property type="entry name" value="ABC_TM1"/>
    <property type="match status" value="1"/>
</dbReference>
<dbReference type="SUPFAM" id="SSF161098">
    <property type="entry name" value="MetI-like"/>
    <property type="match status" value="1"/>
</dbReference>
<gene>
    <name evidence="9" type="ORF">ACFSKQ_03745</name>
</gene>
<evidence type="ECO:0000256" key="3">
    <source>
        <dbReference type="ARBA" id="ARBA00022475"/>
    </source>
</evidence>
<comment type="caution">
    <text evidence="9">The sequence shown here is derived from an EMBL/GenBank/DDBJ whole genome shotgun (WGS) entry which is preliminary data.</text>
</comment>
<sequence>MKSRYAPFVLGLLPIAAVIGIWAALAAYGTLPRALLPSPLAVFTRTLTLLGDSEFRMHIATTLFRLASGFAIGLAVGLALALLAVLDARARALLTALVQLLAPIPKIALYPMLILVMGFGDASKIALVAAEAAFPIYLAAFQGLRNVETKLVWAARSAGASPLHALFFVSVPAALPTILTGCRVAMIISCIVVFLSEMISSTEGLGYVLIDAARNFRMIDMFAPIILISALGLLLSAGFNMLRRRLLVGYPDA</sequence>
<evidence type="ECO:0000256" key="7">
    <source>
        <dbReference type="RuleBase" id="RU363032"/>
    </source>
</evidence>
<reference evidence="10" key="1">
    <citation type="journal article" date="2019" name="Int. J. Syst. Evol. Microbiol.">
        <title>The Global Catalogue of Microorganisms (GCM) 10K type strain sequencing project: providing services to taxonomists for standard genome sequencing and annotation.</title>
        <authorList>
            <consortium name="The Broad Institute Genomics Platform"/>
            <consortium name="The Broad Institute Genome Sequencing Center for Infectious Disease"/>
            <person name="Wu L."/>
            <person name="Ma J."/>
        </authorList>
    </citation>
    <scope>NUCLEOTIDE SEQUENCE [LARGE SCALE GENOMIC DNA]</scope>
    <source>
        <strain evidence="10">ZS-35-S2</strain>
    </source>
</reference>
<name>A0ABW5CKN0_9HYPH</name>
<keyword evidence="3" id="KW-1003">Cell membrane</keyword>
<organism evidence="9 10">
    <name type="scientific">Aureimonas populi</name>
    <dbReference type="NCBI Taxonomy" id="1701758"/>
    <lineage>
        <taxon>Bacteria</taxon>
        <taxon>Pseudomonadati</taxon>
        <taxon>Pseudomonadota</taxon>
        <taxon>Alphaproteobacteria</taxon>
        <taxon>Hyphomicrobiales</taxon>
        <taxon>Aurantimonadaceae</taxon>
        <taxon>Aureimonas</taxon>
    </lineage>
</organism>
<feature type="transmembrane region" description="Helical" evidence="7">
    <location>
        <begin position="63"/>
        <end position="86"/>
    </location>
</feature>
<evidence type="ECO:0000259" key="8">
    <source>
        <dbReference type="PROSITE" id="PS50928"/>
    </source>
</evidence>
<dbReference type="PANTHER" id="PTHR30151">
    <property type="entry name" value="ALKANE SULFONATE ABC TRANSPORTER-RELATED, MEMBRANE SUBUNIT"/>
    <property type="match status" value="1"/>
</dbReference>
<accession>A0ABW5CKN0</accession>
<feature type="transmembrane region" description="Helical" evidence="7">
    <location>
        <begin position="93"/>
        <end position="119"/>
    </location>
</feature>
<dbReference type="Proteomes" id="UP001597371">
    <property type="component" value="Unassembled WGS sequence"/>
</dbReference>
<keyword evidence="4 7" id="KW-0812">Transmembrane</keyword>
<keyword evidence="2 7" id="KW-0813">Transport</keyword>
<proteinExistence type="inferred from homology"/>
<dbReference type="InterPro" id="IPR035906">
    <property type="entry name" value="MetI-like_sf"/>
</dbReference>
<keyword evidence="5 7" id="KW-1133">Transmembrane helix</keyword>
<feature type="transmembrane region" description="Helical" evidence="7">
    <location>
        <begin position="221"/>
        <end position="242"/>
    </location>
</feature>
<dbReference type="EMBL" id="JBHUIJ010000004">
    <property type="protein sequence ID" value="MFD2236578.1"/>
    <property type="molecule type" value="Genomic_DNA"/>
</dbReference>
<evidence type="ECO:0000256" key="5">
    <source>
        <dbReference type="ARBA" id="ARBA00022989"/>
    </source>
</evidence>
<feature type="transmembrane region" description="Helical" evidence="7">
    <location>
        <begin position="125"/>
        <end position="144"/>
    </location>
</feature>
<dbReference type="Gene3D" id="1.10.3720.10">
    <property type="entry name" value="MetI-like"/>
    <property type="match status" value="1"/>
</dbReference>
<evidence type="ECO:0000256" key="4">
    <source>
        <dbReference type="ARBA" id="ARBA00022692"/>
    </source>
</evidence>
<dbReference type="PANTHER" id="PTHR30151:SF0">
    <property type="entry name" value="ABC TRANSPORTER PERMEASE PROTEIN MJ0413-RELATED"/>
    <property type="match status" value="1"/>
</dbReference>
<comment type="similarity">
    <text evidence="7">Belongs to the binding-protein-dependent transport system permease family.</text>
</comment>
<keyword evidence="6 7" id="KW-0472">Membrane</keyword>
<dbReference type="InterPro" id="IPR000515">
    <property type="entry name" value="MetI-like"/>
</dbReference>
<evidence type="ECO:0000313" key="9">
    <source>
        <dbReference type="EMBL" id="MFD2236578.1"/>
    </source>
</evidence>
<feature type="domain" description="ABC transmembrane type-1" evidence="8">
    <location>
        <begin position="59"/>
        <end position="243"/>
    </location>
</feature>
<evidence type="ECO:0000256" key="2">
    <source>
        <dbReference type="ARBA" id="ARBA00022448"/>
    </source>
</evidence>
<evidence type="ECO:0000256" key="6">
    <source>
        <dbReference type="ARBA" id="ARBA00023136"/>
    </source>
</evidence>
<comment type="subcellular location">
    <subcellularLocation>
        <location evidence="1 7">Cell membrane</location>
        <topology evidence="1 7">Multi-pass membrane protein</topology>
    </subcellularLocation>
</comment>
<dbReference type="RefSeq" id="WP_209737786.1">
    <property type="nucleotide sequence ID" value="NZ_CP072611.1"/>
</dbReference>
<evidence type="ECO:0000313" key="10">
    <source>
        <dbReference type="Proteomes" id="UP001597371"/>
    </source>
</evidence>
<dbReference type="Pfam" id="PF00528">
    <property type="entry name" value="BPD_transp_1"/>
    <property type="match status" value="1"/>
</dbReference>